<dbReference type="AlphaFoldDB" id="A0A2N1JH71"/>
<dbReference type="PANTHER" id="PTHR31126">
    <property type="entry name" value="TYROSINE-PROTEIN PHOSPHATASE"/>
    <property type="match status" value="1"/>
</dbReference>
<protein>
    <submittedName>
        <fullName evidence="4">Uncharacterized protein</fullName>
    </submittedName>
</protein>
<dbReference type="GO" id="GO:0005737">
    <property type="term" value="C:cytoplasm"/>
    <property type="evidence" value="ECO:0007669"/>
    <property type="project" value="UniProtKB-SubCell"/>
</dbReference>
<reference evidence="4 5" key="1">
    <citation type="submission" date="2017-10" db="EMBL/GenBank/DDBJ databases">
        <title>A novel species of cold-tolerant Malassezia isolated from bats.</title>
        <authorList>
            <person name="Lorch J.M."/>
            <person name="Palmer J.M."/>
            <person name="Vanderwolf K.J."/>
            <person name="Schmidt K.Z."/>
            <person name="Verant M.L."/>
            <person name="Weller T.J."/>
            <person name="Blehert D.S."/>
        </authorList>
    </citation>
    <scope>NUCLEOTIDE SEQUENCE [LARGE SCALE GENOMIC DNA]</scope>
    <source>
        <strain evidence="4 5">NWHC:44797-103</strain>
    </source>
</reference>
<name>A0A2N1JH71_9BASI</name>
<keyword evidence="5" id="KW-1185">Reference proteome</keyword>
<dbReference type="SUPFAM" id="SSF52799">
    <property type="entry name" value="(Phosphotyrosine protein) phosphatases II"/>
    <property type="match status" value="1"/>
</dbReference>
<dbReference type="Gene3D" id="3.90.190.10">
    <property type="entry name" value="Protein tyrosine phosphatase superfamily"/>
    <property type="match status" value="1"/>
</dbReference>
<dbReference type="Proteomes" id="UP000232875">
    <property type="component" value="Unassembled WGS sequence"/>
</dbReference>
<dbReference type="OrthoDB" id="6375174at2759"/>
<dbReference type="InterPro" id="IPR029021">
    <property type="entry name" value="Prot-tyrosine_phosphatase-like"/>
</dbReference>
<sequence>MTARATPETAPPALQIVPLNPPPVFSHVCPHIFRSADPGVLPDAFVFLETLHLRSIVLLSIEYPSKAMKAFAAKNHVQMHHFGIERRWPTPNLTGTVYAQQPMPKTSNLFLSVHEMNSFSVLESIVKDALQLLLDVRNHPVAGIFETGTLIGCLRKMQGWNFASILLEYRGFAGPLSRGANERFIETFDTDLVTLPPTEFIPDWLLPPQQFFVDDVERSDASSTTDSVPSV</sequence>
<proteinExistence type="predicted"/>
<dbReference type="PANTHER" id="PTHR31126:SF18">
    <property type="entry name" value="PROTEIN-TYROSINE-PHOSPHATASE"/>
    <property type="match status" value="1"/>
</dbReference>
<dbReference type="FunFam" id="3.90.190.10:FF:000035">
    <property type="entry name" value="Tyrosine phosphatase, putative"/>
    <property type="match status" value="1"/>
</dbReference>
<evidence type="ECO:0000256" key="2">
    <source>
        <dbReference type="ARBA" id="ARBA00022490"/>
    </source>
</evidence>
<dbReference type="InterPro" id="IPR004861">
    <property type="entry name" value="Siw14-like"/>
</dbReference>
<dbReference type="PRINTS" id="PR01911">
    <property type="entry name" value="PFDSPHPHTASE"/>
</dbReference>
<dbReference type="CDD" id="cd14501">
    <property type="entry name" value="PFA-DSP"/>
    <property type="match status" value="1"/>
</dbReference>
<keyword evidence="3" id="KW-0378">Hydrolase</keyword>
<gene>
    <name evidence="4" type="ORF">MVES_000617</name>
</gene>
<dbReference type="EMBL" id="KZ454987">
    <property type="protein sequence ID" value="PKI85889.1"/>
    <property type="molecule type" value="Genomic_DNA"/>
</dbReference>
<evidence type="ECO:0000313" key="4">
    <source>
        <dbReference type="EMBL" id="PKI85889.1"/>
    </source>
</evidence>
<dbReference type="Pfam" id="PF03162">
    <property type="entry name" value="Y_phosphatase2"/>
    <property type="match status" value="1"/>
</dbReference>
<dbReference type="GO" id="GO:0016791">
    <property type="term" value="F:phosphatase activity"/>
    <property type="evidence" value="ECO:0007669"/>
    <property type="project" value="InterPro"/>
</dbReference>
<evidence type="ECO:0000313" key="5">
    <source>
        <dbReference type="Proteomes" id="UP000232875"/>
    </source>
</evidence>
<evidence type="ECO:0000256" key="3">
    <source>
        <dbReference type="ARBA" id="ARBA00022801"/>
    </source>
</evidence>
<dbReference type="InterPro" id="IPR020428">
    <property type="entry name" value="PFA-DSPs"/>
</dbReference>
<comment type="subcellular location">
    <subcellularLocation>
        <location evidence="1">Cytoplasm</location>
    </subcellularLocation>
</comment>
<keyword evidence="2" id="KW-0963">Cytoplasm</keyword>
<accession>A0A2N1JH71</accession>
<evidence type="ECO:0000256" key="1">
    <source>
        <dbReference type="ARBA" id="ARBA00004496"/>
    </source>
</evidence>
<organism evidence="4 5">
    <name type="scientific">Malassezia vespertilionis</name>
    <dbReference type="NCBI Taxonomy" id="2020962"/>
    <lineage>
        <taxon>Eukaryota</taxon>
        <taxon>Fungi</taxon>
        <taxon>Dikarya</taxon>
        <taxon>Basidiomycota</taxon>
        <taxon>Ustilaginomycotina</taxon>
        <taxon>Malasseziomycetes</taxon>
        <taxon>Malasseziales</taxon>
        <taxon>Malasseziaceae</taxon>
        <taxon>Malassezia</taxon>
    </lineage>
</organism>
<dbReference type="STRING" id="2020962.A0A2N1JH71"/>